<feature type="region of interest" description="Disordered" evidence="1">
    <location>
        <begin position="90"/>
        <end position="117"/>
    </location>
</feature>
<evidence type="ECO:0000256" key="1">
    <source>
        <dbReference type="SAM" id="MobiDB-lite"/>
    </source>
</evidence>
<proteinExistence type="predicted"/>
<dbReference type="InterPro" id="IPR012677">
    <property type="entry name" value="Nucleotide-bd_a/b_plait_sf"/>
</dbReference>
<evidence type="ECO:0000313" key="3">
    <source>
        <dbReference type="Proteomes" id="UP000006591"/>
    </source>
</evidence>
<dbReference type="PANTHER" id="PTHR48035:SF2">
    <property type="entry name" value="RNA-BINDING REGION RNP-1 DOMAIN-CONTAINING PROTEIN"/>
    <property type="match status" value="1"/>
</dbReference>
<organism evidence="2">
    <name type="scientific">Oryza nivara</name>
    <name type="common">Indian wild rice</name>
    <name type="synonym">Oryza sativa f. spontanea</name>
    <dbReference type="NCBI Taxonomy" id="4536"/>
    <lineage>
        <taxon>Eukaryota</taxon>
        <taxon>Viridiplantae</taxon>
        <taxon>Streptophyta</taxon>
        <taxon>Embryophyta</taxon>
        <taxon>Tracheophyta</taxon>
        <taxon>Spermatophyta</taxon>
        <taxon>Magnoliopsida</taxon>
        <taxon>Liliopsida</taxon>
        <taxon>Poales</taxon>
        <taxon>Poaceae</taxon>
        <taxon>BOP clade</taxon>
        <taxon>Oryzoideae</taxon>
        <taxon>Oryzeae</taxon>
        <taxon>Oryzinae</taxon>
        <taxon>Oryza</taxon>
    </lineage>
</organism>
<dbReference type="InterPro" id="IPR035979">
    <property type="entry name" value="RBD_domain_sf"/>
</dbReference>
<dbReference type="Gene3D" id="3.30.70.330">
    <property type="match status" value="1"/>
</dbReference>
<dbReference type="SUPFAM" id="SSF54928">
    <property type="entry name" value="RNA-binding domain, RBD"/>
    <property type="match status" value="1"/>
</dbReference>
<name>A0A0E0IDN9_ORYNI</name>
<dbReference type="PANTHER" id="PTHR48035">
    <property type="entry name" value="HETEROGENEOUS NUCLEAR RIBONUCLEOPROTEIN 1"/>
    <property type="match status" value="1"/>
</dbReference>
<dbReference type="GO" id="GO:0003676">
    <property type="term" value="F:nucleic acid binding"/>
    <property type="evidence" value="ECO:0007669"/>
    <property type="project" value="InterPro"/>
</dbReference>
<dbReference type="InterPro" id="IPR053260">
    <property type="entry name" value="hnRNP"/>
</dbReference>
<dbReference type="OMA" id="NIPNGSC"/>
<reference evidence="2" key="1">
    <citation type="submission" date="2015-04" db="UniProtKB">
        <authorList>
            <consortium name="EnsemblPlants"/>
        </authorList>
    </citation>
    <scope>IDENTIFICATION</scope>
    <source>
        <strain evidence="2">SL10</strain>
    </source>
</reference>
<dbReference type="HOGENOM" id="CLU_012062_1_2_1"/>
<sequence>MNFRPRKPPKDGRVFVRGLAAGTGEADLLRHFDRYGVVDEVSIPGVEADTLTGLPALRFAIVKFGHPEFAASPSPIGSRSSTARRIKVHVGREDPRQSGCHSSGYKPLKQSTRQIGERKRRVGDMIKVVIGPLPEDSLERGLLKYLKQFGSVDAGMLIIDCIIKYISRDGQELTVKIDKSKNAAWSTCEDTFHFSDRRKNSDGRINPNIYRGLINKTPPPPAACAYSYNRTGGIAGKKCNIPNGSCNYPTCPKSYHGSIVNQTHFPHPAAYAYSCKRTGGIAEQMCNIPNGFCNYPTYKLNPNFYRGSSIVNQIPFPYPAAYSYFCNPTGSFAGQIFDDDFAYQCGGMNWNATMLN</sequence>
<reference evidence="2" key="2">
    <citation type="submission" date="2018-04" db="EMBL/GenBank/DDBJ databases">
        <title>OnivRS2 (Oryza nivara Reference Sequence Version 2).</title>
        <authorList>
            <person name="Zhang J."/>
            <person name="Kudrna D."/>
            <person name="Lee S."/>
            <person name="Talag J."/>
            <person name="Rajasekar S."/>
            <person name="Welchert J."/>
            <person name="Hsing Y.-I."/>
            <person name="Wing R.A."/>
        </authorList>
    </citation>
    <scope>NUCLEOTIDE SEQUENCE [LARGE SCALE GENOMIC DNA]</scope>
    <source>
        <strain evidence="2">SL10</strain>
    </source>
</reference>
<dbReference type="EnsemblPlants" id="ONIVA08G20940.1">
    <property type="protein sequence ID" value="ONIVA08G20940.1"/>
    <property type="gene ID" value="ONIVA08G20940"/>
</dbReference>
<accession>A0A0E0IDN9</accession>
<evidence type="ECO:0008006" key="4">
    <source>
        <dbReference type="Google" id="ProtNLM"/>
    </source>
</evidence>
<dbReference type="STRING" id="4536.A0A0E0IDN9"/>
<dbReference type="Gramene" id="ONIVA08G20940.1">
    <property type="protein sequence ID" value="ONIVA08G20940.1"/>
    <property type="gene ID" value="ONIVA08G20940"/>
</dbReference>
<protein>
    <recommendedName>
        <fullName evidence="4">RRM domain-containing protein</fullName>
    </recommendedName>
</protein>
<keyword evidence="3" id="KW-1185">Reference proteome</keyword>
<evidence type="ECO:0000313" key="2">
    <source>
        <dbReference type="EnsemblPlants" id="ONIVA08G20940.1"/>
    </source>
</evidence>
<dbReference type="Proteomes" id="UP000006591">
    <property type="component" value="Chromosome 8"/>
</dbReference>
<dbReference type="AlphaFoldDB" id="A0A0E0IDN9"/>